<keyword evidence="2" id="KW-1185">Reference proteome</keyword>
<feature type="domain" description="Alpha-2-macroglobulin bait region" evidence="1">
    <location>
        <begin position="1"/>
        <end position="104"/>
    </location>
</feature>
<dbReference type="Gene3D" id="6.20.50.160">
    <property type="match status" value="1"/>
</dbReference>
<dbReference type="SMART" id="SM01359">
    <property type="entry name" value="A2M_N_2"/>
    <property type="match status" value="1"/>
</dbReference>
<dbReference type="FunFam" id="6.20.50.160:FF:000001">
    <property type="entry name" value="Complement component 4"/>
    <property type="match status" value="1"/>
</dbReference>
<reference evidence="3" key="1">
    <citation type="submission" date="2025-08" db="UniProtKB">
        <authorList>
            <consortium name="RefSeq"/>
        </authorList>
    </citation>
    <scope>IDENTIFICATION</scope>
    <source>
        <tissue evidence="3">Skeletal muscle</tissue>
    </source>
</reference>
<dbReference type="Gene3D" id="2.60.40.1930">
    <property type="match status" value="1"/>
</dbReference>
<proteinExistence type="predicted"/>
<dbReference type="GO" id="GO:0006956">
    <property type="term" value="P:complement activation"/>
    <property type="evidence" value="ECO:0007669"/>
    <property type="project" value="TreeGrafter"/>
</dbReference>
<protein>
    <submittedName>
        <fullName evidence="3">Complement C4-B-like</fullName>
    </submittedName>
</protein>
<dbReference type="Proteomes" id="UP000504617">
    <property type="component" value="Unplaced"/>
</dbReference>
<dbReference type="InterPro" id="IPR011625">
    <property type="entry name" value="A2M_N_BRD"/>
</dbReference>
<dbReference type="InterPro" id="IPR050473">
    <property type="entry name" value="A2M/Complement_sys"/>
</dbReference>
<organism evidence="2 3">
    <name type="scientific">Thamnophis sirtalis</name>
    <dbReference type="NCBI Taxonomy" id="35019"/>
    <lineage>
        <taxon>Eukaryota</taxon>
        <taxon>Metazoa</taxon>
        <taxon>Chordata</taxon>
        <taxon>Craniata</taxon>
        <taxon>Vertebrata</taxon>
        <taxon>Euteleostomi</taxon>
        <taxon>Lepidosauria</taxon>
        <taxon>Squamata</taxon>
        <taxon>Bifurcata</taxon>
        <taxon>Unidentata</taxon>
        <taxon>Episquamata</taxon>
        <taxon>Toxicofera</taxon>
        <taxon>Serpentes</taxon>
        <taxon>Colubroidea</taxon>
        <taxon>Colubridae</taxon>
        <taxon>Natricinae</taxon>
        <taxon>Thamnophis</taxon>
    </lineage>
</organism>
<accession>A0A6I9YAW7</accession>
<gene>
    <name evidence="3" type="primary">LOC106548322</name>
</gene>
<evidence type="ECO:0000313" key="3">
    <source>
        <dbReference type="RefSeq" id="XP_013921145.1"/>
    </source>
</evidence>
<dbReference type="GeneID" id="106548322"/>
<dbReference type="PANTHER" id="PTHR11412">
    <property type="entry name" value="MACROGLOBULIN / COMPLEMENT"/>
    <property type="match status" value="1"/>
</dbReference>
<evidence type="ECO:0000313" key="2">
    <source>
        <dbReference type="Proteomes" id="UP000504617"/>
    </source>
</evidence>
<dbReference type="OrthoDB" id="9041528at2759"/>
<dbReference type="KEGG" id="tsr:106548322"/>
<sequence>MVLSKGDIISVSSIPRGSHLAASIHITPNLMPTFRVVAFYRLGDEIVSNSIWLEVVARCEGKLEIRSSSNVDRLKPQSRVSLTLNTDDKSFVSLSATDAAVYALNGKNRLSQGKVFEAMKSYDLGCTAGGGEDSLGVFADAGLSIRAGEQRSPLRKAHGCEENASRKKRSLSFQQEIDKKGKCWEMRFSIVILGTWLLQFKQRTLLGRARINNRPGRTQIRMEPIKWFV</sequence>
<dbReference type="GO" id="GO:0005615">
    <property type="term" value="C:extracellular space"/>
    <property type="evidence" value="ECO:0007669"/>
    <property type="project" value="TreeGrafter"/>
</dbReference>
<evidence type="ECO:0000259" key="1">
    <source>
        <dbReference type="SMART" id="SM01359"/>
    </source>
</evidence>
<dbReference type="Pfam" id="PF07703">
    <property type="entry name" value="A2M_BRD"/>
    <property type="match status" value="1"/>
</dbReference>
<dbReference type="AlphaFoldDB" id="A0A6I9YAW7"/>
<name>A0A6I9YAW7_9SAUR</name>
<dbReference type="Gene3D" id="1.20.50.70">
    <property type="match status" value="1"/>
</dbReference>
<dbReference type="RefSeq" id="XP_013921145.1">
    <property type="nucleotide sequence ID" value="XM_014065670.1"/>
</dbReference>
<dbReference type="PANTHER" id="PTHR11412:SF86">
    <property type="entry name" value="COMPLEMENT C4-A-RELATED"/>
    <property type="match status" value="1"/>
</dbReference>